<accession>A0A7W1XGE9</accession>
<proteinExistence type="predicted"/>
<gene>
    <name evidence="1" type="ORF">H1Z91_07035</name>
    <name evidence="2" type="ORF">KYX84_11675</name>
</gene>
<name>A0A7W1XGE9_9ENTE</name>
<protein>
    <submittedName>
        <fullName evidence="1">Uncharacterized protein</fullName>
    </submittedName>
</protein>
<dbReference type="Proteomes" id="UP000704433">
    <property type="component" value="Unassembled WGS sequence"/>
</dbReference>
<dbReference type="AlphaFoldDB" id="A0A7W1XGE9"/>
<dbReference type="RefSeq" id="WP_123838128.1">
    <property type="nucleotide sequence ID" value="NZ_JAFLIL010000001.1"/>
</dbReference>
<comment type="caution">
    <text evidence="1">The sequence shown here is derived from an EMBL/GenBank/DDBJ whole genome shotgun (WGS) entry which is preliminary data.</text>
</comment>
<organism evidence="1 3">
    <name type="scientific">Enterococcus lactis</name>
    <dbReference type="NCBI Taxonomy" id="357441"/>
    <lineage>
        <taxon>Bacteria</taxon>
        <taxon>Bacillati</taxon>
        <taxon>Bacillota</taxon>
        <taxon>Bacilli</taxon>
        <taxon>Lactobacillales</taxon>
        <taxon>Enterococcaceae</taxon>
        <taxon>Enterococcus</taxon>
    </lineage>
</organism>
<dbReference type="EMBL" id="JACEIT010000009">
    <property type="protein sequence ID" value="MBA4546093.1"/>
    <property type="molecule type" value="Genomic_DNA"/>
</dbReference>
<dbReference type="Proteomes" id="UP000531895">
    <property type="component" value="Unassembled WGS sequence"/>
</dbReference>
<reference evidence="1 3" key="1">
    <citation type="submission" date="2020-07" db="EMBL/GenBank/DDBJ databases">
        <authorList>
            <person name="Feng H."/>
        </authorList>
    </citation>
    <scope>NUCLEOTIDE SEQUENCE [LARGE SCALE GENOMIC DNA]</scope>
    <source>
        <strain evidence="3">s-7</strain>
        <strain evidence="1">S-7</strain>
    </source>
</reference>
<evidence type="ECO:0000313" key="3">
    <source>
        <dbReference type="Proteomes" id="UP000531895"/>
    </source>
</evidence>
<evidence type="ECO:0000313" key="2">
    <source>
        <dbReference type="EMBL" id="MBX4194820.1"/>
    </source>
</evidence>
<evidence type="ECO:0000313" key="1">
    <source>
        <dbReference type="EMBL" id="MBA4546093.1"/>
    </source>
</evidence>
<reference evidence="2" key="2">
    <citation type="journal article" date="2022" name="J. Anim. Sci.">
        <title>Whole genome sequence analyses-based assessment of virulence potential and antimicrobial susceptibilities and resistance of Enterococcus faecium strains isolated from commercial swine and cattle probiotic products.</title>
        <authorList>
            <person name="Shridhar P.B."/>
            <person name="Amachawadi R.G."/>
            <person name="Tokach M."/>
            <person name="Patel I."/>
            <person name="Gangiredla J."/>
            <person name="Mammel M."/>
            <person name="Nagaraja T.G."/>
        </authorList>
    </citation>
    <scope>NUCLEOTIDE SEQUENCE</scope>
    <source>
        <strain evidence="2">EF216</strain>
    </source>
</reference>
<dbReference type="EMBL" id="JAIFOD010000053">
    <property type="protein sequence ID" value="MBX4194820.1"/>
    <property type="molecule type" value="Genomic_DNA"/>
</dbReference>
<sequence>MTVKETKWMIDSPDYCTCNNNKNIHTEFNDQGSLSICDNCHKLVKDSFKSFESYPVKNYVKSKRR</sequence>